<sequence length="266" mass="30929">MQRTKNLENPENLIVSIQVSLDGFSFYIKNQEHQCVEAKSIAFARSLSPEKALIEIKKIIEATPNLQQNFEEVVVVYVNELFTVVPQALFDEKHLTDYLKFNTKILKTDFIVYDELEALELVNIYVPYANINNFFFDHFGTFTYFHSQSILLNNTLAVASTQTAEVFVHVRPHTLSVIAYQEKKLLLSNQFNFDTPQDFVYYILFCYEQLQLNPEIHPLVLSGAITKEDANYEYIYQYVREVRLVAPETTTPEELKNTILNYPLSL</sequence>
<organism evidence="2 3">
    <name type="scientific">Leeuwenhoekiella palythoae</name>
    <dbReference type="NCBI Taxonomy" id="573501"/>
    <lineage>
        <taxon>Bacteria</taxon>
        <taxon>Pseudomonadati</taxon>
        <taxon>Bacteroidota</taxon>
        <taxon>Flavobacteriia</taxon>
        <taxon>Flavobacteriales</taxon>
        <taxon>Flavobacteriaceae</taxon>
        <taxon>Leeuwenhoekiella</taxon>
    </lineage>
</organism>
<evidence type="ECO:0000313" key="3">
    <source>
        <dbReference type="Proteomes" id="UP000184240"/>
    </source>
</evidence>
<proteinExistence type="predicted"/>
<name>A0A1M5STU9_9FLAO</name>
<evidence type="ECO:0000313" key="2">
    <source>
        <dbReference type="EMBL" id="SHH41413.1"/>
    </source>
</evidence>
<dbReference type="Gene3D" id="3.30.420.260">
    <property type="match status" value="1"/>
</dbReference>
<dbReference type="Gene3D" id="3.30.420.250">
    <property type="match status" value="1"/>
</dbReference>
<dbReference type="RefSeq" id="WP_072979306.1">
    <property type="nucleotide sequence ID" value="NZ_FQXT01000001.1"/>
</dbReference>
<dbReference type="AlphaFoldDB" id="A0A1M5STU9"/>
<dbReference type="CDD" id="cd24013">
    <property type="entry name" value="ASKHA_ATPase_BT3980-like"/>
    <property type="match status" value="1"/>
</dbReference>
<dbReference type="EMBL" id="QOVN01000004">
    <property type="protein sequence ID" value="RXG28875.1"/>
    <property type="molecule type" value="Genomic_DNA"/>
</dbReference>
<evidence type="ECO:0000313" key="4">
    <source>
        <dbReference type="Proteomes" id="UP000290037"/>
    </source>
</evidence>
<dbReference type="EMBL" id="FQXT01000001">
    <property type="protein sequence ID" value="SHH41413.1"/>
    <property type="molecule type" value="Genomic_DNA"/>
</dbReference>
<dbReference type="Proteomes" id="UP000290037">
    <property type="component" value="Unassembled WGS sequence"/>
</dbReference>
<dbReference type="Proteomes" id="UP000184240">
    <property type="component" value="Unassembled WGS sequence"/>
</dbReference>
<dbReference type="InterPro" id="IPR024213">
    <property type="entry name" value="DUF3822"/>
</dbReference>
<gene>
    <name evidence="1" type="ORF">DSM01_2337</name>
    <name evidence="2" type="ORF">SAMN04487999_0139</name>
</gene>
<evidence type="ECO:0008006" key="5">
    <source>
        <dbReference type="Google" id="ProtNLM"/>
    </source>
</evidence>
<dbReference type="Pfam" id="PF12864">
    <property type="entry name" value="DUF3822"/>
    <property type="match status" value="1"/>
</dbReference>
<keyword evidence="4" id="KW-1185">Reference proteome</keyword>
<dbReference type="OrthoDB" id="658622at2"/>
<reference evidence="3" key="2">
    <citation type="submission" date="2016-11" db="EMBL/GenBank/DDBJ databases">
        <authorList>
            <person name="Varghese N."/>
            <person name="Submissions S."/>
        </authorList>
    </citation>
    <scope>NUCLEOTIDE SEQUENCE [LARGE SCALE GENOMIC DNA]</scope>
    <source>
        <strain evidence="3">DSM 19859</strain>
    </source>
</reference>
<reference evidence="1 4" key="3">
    <citation type="submission" date="2018-07" db="EMBL/GenBank/DDBJ databases">
        <title>Leeuwenhoekiella genomics.</title>
        <authorList>
            <person name="Tahon G."/>
            <person name="Willems A."/>
        </authorList>
    </citation>
    <scope>NUCLEOTIDE SEQUENCE [LARGE SCALE GENOMIC DNA]</scope>
    <source>
        <strain evidence="1 4">LMG 24856</strain>
    </source>
</reference>
<accession>A0A1M5STU9</accession>
<evidence type="ECO:0000313" key="1">
    <source>
        <dbReference type="EMBL" id="RXG28875.1"/>
    </source>
</evidence>
<protein>
    <recommendedName>
        <fullName evidence="5">DUF3822 domain-containing protein</fullName>
    </recommendedName>
</protein>
<dbReference type="STRING" id="573501.SAMN04487999_0139"/>
<reference evidence="2" key="1">
    <citation type="submission" date="2016-11" db="EMBL/GenBank/DDBJ databases">
        <authorList>
            <person name="Jaros S."/>
            <person name="Januszkiewicz K."/>
            <person name="Wedrychowicz H."/>
        </authorList>
    </citation>
    <scope>NUCLEOTIDE SEQUENCE [LARGE SCALE GENOMIC DNA]</scope>
    <source>
        <strain evidence="2">DSM 19859</strain>
    </source>
</reference>